<dbReference type="Proteomes" id="UP000005240">
    <property type="component" value="Unassembled WGS sequence"/>
</dbReference>
<dbReference type="GO" id="GO:0004659">
    <property type="term" value="F:prenyltransferase activity"/>
    <property type="evidence" value="ECO:0007669"/>
    <property type="project" value="InterPro"/>
</dbReference>
<accession>A0A180H638</accession>
<dbReference type="PANTHER" id="PTHR12001:SF69">
    <property type="entry name" value="ALL TRANS-POLYPRENYL-DIPHOSPHATE SYNTHASE PDSS1"/>
    <property type="match status" value="1"/>
</dbReference>
<comment type="cofactor">
    <cofactor evidence="1">
        <name>Mg(2+)</name>
        <dbReference type="ChEBI" id="CHEBI:18420"/>
    </cofactor>
</comment>
<dbReference type="GO" id="GO:0008299">
    <property type="term" value="P:isoprenoid biosynthetic process"/>
    <property type="evidence" value="ECO:0007669"/>
    <property type="project" value="UniProtKB-KW"/>
</dbReference>
<dbReference type="OrthoDB" id="9927103at2759"/>
<evidence type="ECO:0000256" key="5">
    <source>
        <dbReference type="ARBA" id="ARBA00022842"/>
    </source>
</evidence>
<dbReference type="EnsemblFungi" id="PTTG_25097-t43_1">
    <property type="protein sequence ID" value="PTTG_25097-t43_1-p1"/>
    <property type="gene ID" value="PTTG_25097"/>
</dbReference>
<evidence type="ECO:0000256" key="1">
    <source>
        <dbReference type="ARBA" id="ARBA00001946"/>
    </source>
</evidence>
<dbReference type="SUPFAM" id="SSF48576">
    <property type="entry name" value="Terpenoid synthases"/>
    <property type="match status" value="1"/>
</dbReference>
<sequence length="166" mass="17599">MTSLTTPDSAEGSPRPAASIGLPRTVSRLLEMIVNLFALLVAELSQLRQNNIRALVGSDHQQLNSIASCFLPSPQQGKHLRPLIAQGSAPSAAAKPALILPTQGRVAEIAELIHVSSLLHDDVINKAESCRGEPSVPLELGSQLSVLAGNLLLTRSFLSLSRPAKF</sequence>
<keyword evidence="3" id="KW-0808">Transferase</keyword>
<comment type="similarity">
    <text evidence="2">Belongs to the FPP/GGPP synthase family.</text>
</comment>
<evidence type="ECO:0000313" key="9">
    <source>
        <dbReference type="Proteomes" id="UP000005240"/>
    </source>
</evidence>
<dbReference type="PANTHER" id="PTHR12001">
    <property type="entry name" value="GERANYLGERANYL PYROPHOSPHATE SYNTHASE"/>
    <property type="match status" value="1"/>
</dbReference>
<reference evidence="7" key="1">
    <citation type="submission" date="2009-11" db="EMBL/GenBank/DDBJ databases">
        <authorList>
            <consortium name="The Broad Institute Genome Sequencing Platform"/>
            <person name="Ward D."/>
            <person name="Feldgarden M."/>
            <person name="Earl A."/>
            <person name="Young S.K."/>
            <person name="Zeng Q."/>
            <person name="Koehrsen M."/>
            <person name="Alvarado L."/>
            <person name="Berlin A."/>
            <person name="Bochicchio J."/>
            <person name="Borenstein D."/>
            <person name="Chapman S.B."/>
            <person name="Chen Z."/>
            <person name="Engels R."/>
            <person name="Freedman E."/>
            <person name="Gellesch M."/>
            <person name="Goldberg J."/>
            <person name="Griggs A."/>
            <person name="Gujja S."/>
            <person name="Heilman E."/>
            <person name="Heiman D."/>
            <person name="Hepburn T."/>
            <person name="Howarth C."/>
            <person name="Jen D."/>
            <person name="Larson L."/>
            <person name="Lewis B."/>
            <person name="Mehta T."/>
            <person name="Park D."/>
            <person name="Pearson M."/>
            <person name="Roberts A."/>
            <person name="Saif S."/>
            <person name="Shea T."/>
            <person name="Shenoy N."/>
            <person name="Sisk P."/>
            <person name="Stolte C."/>
            <person name="Sykes S."/>
            <person name="Thomson T."/>
            <person name="Walk T."/>
            <person name="White J."/>
            <person name="Yandava C."/>
            <person name="Izard J."/>
            <person name="Baranova O.V."/>
            <person name="Blanton J.M."/>
            <person name="Tanner A.C."/>
            <person name="Dewhirst F.E."/>
            <person name="Haas B."/>
            <person name="Nusbaum C."/>
            <person name="Birren B."/>
        </authorList>
    </citation>
    <scope>NUCLEOTIDE SEQUENCE [LARGE SCALE GENOMIC DNA]</scope>
    <source>
        <strain evidence="7">1-1 BBBD Race 1</strain>
    </source>
</reference>
<evidence type="ECO:0000256" key="4">
    <source>
        <dbReference type="ARBA" id="ARBA00022723"/>
    </source>
</evidence>
<reference evidence="8" key="4">
    <citation type="submission" date="2025-05" db="UniProtKB">
        <authorList>
            <consortium name="EnsemblFungi"/>
        </authorList>
    </citation>
    <scope>IDENTIFICATION</scope>
    <source>
        <strain evidence="8">isolate 1-1 / race 1 (BBBD)</strain>
    </source>
</reference>
<dbReference type="EMBL" id="ADAS02000001">
    <property type="protein sequence ID" value="OAV99903.1"/>
    <property type="molecule type" value="Genomic_DNA"/>
</dbReference>
<dbReference type="GO" id="GO:0046872">
    <property type="term" value="F:metal ion binding"/>
    <property type="evidence" value="ECO:0007669"/>
    <property type="project" value="UniProtKB-KW"/>
</dbReference>
<dbReference type="STRING" id="630390.A0A180H638"/>
<dbReference type="InterPro" id="IPR008949">
    <property type="entry name" value="Isoprenoid_synthase_dom_sf"/>
</dbReference>
<evidence type="ECO:0000313" key="8">
    <source>
        <dbReference type="EnsemblFungi" id="PTTG_25097-t43_1-p1"/>
    </source>
</evidence>
<evidence type="ECO:0000256" key="2">
    <source>
        <dbReference type="ARBA" id="ARBA00006706"/>
    </source>
</evidence>
<reference evidence="7" key="2">
    <citation type="submission" date="2016-05" db="EMBL/GenBank/DDBJ databases">
        <title>Comparative analysis highlights variable genome content of wheat rusts and divergence of the mating loci.</title>
        <authorList>
            <person name="Cuomo C.A."/>
            <person name="Bakkeren G."/>
            <person name="Szabo L."/>
            <person name="Khalil H."/>
            <person name="Joly D."/>
            <person name="Goldberg J."/>
            <person name="Young S."/>
            <person name="Zeng Q."/>
            <person name="Fellers J."/>
        </authorList>
    </citation>
    <scope>NUCLEOTIDE SEQUENCE [LARGE SCALE GENOMIC DNA]</scope>
    <source>
        <strain evidence="7">1-1 BBBD Race 1</strain>
    </source>
</reference>
<reference evidence="8 9" key="3">
    <citation type="journal article" date="2017" name="G3 (Bethesda)">
        <title>Comparative analysis highlights variable genome content of wheat rusts and divergence of the mating loci.</title>
        <authorList>
            <person name="Cuomo C.A."/>
            <person name="Bakkeren G."/>
            <person name="Khalil H.B."/>
            <person name="Panwar V."/>
            <person name="Joly D."/>
            <person name="Linning R."/>
            <person name="Sakthikumar S."/>
            <person name="Song X."/>
            <person name="Adiconis X."/>
            <person name="Fan L."/>
            <person name="Goldberg J.M."/>
            <person name="Levin J.Z."/>
            <person name="Young S."/>
            <person name="Zeng Q."/>
            <person name="Anikster Y."/>
            <person name="Bruce M."/>
            <person name="Wang M."/>
            <person name="Yin C."/>
            <person name="McCallum B."/>
            <person name="Szabo L.J."/>
            <person name="Hulbert S."/>
            <person name="Chen X."/>
            <person name="Fellers J.P."/>
        </authorList>
    </citation>
    <scope>NUCLEOTIDE SEQUENCE</scope>
    <source>
        <strain evidence="9">Isolate 1-1 / race 1 (BBBD)</strain>
        <strain evidence="8">isolate 1-1 / race 1 (BBBD)</strain>
    </source>
</reference>
<protein>
    <submittedName>
        <fullName evidence="7 8">Uncharacterized protein</fullName>
    </submittedName>
</protein>
<dbReference type="InterPro" id="IPR000092">
    <property type="entry name" value="Polyprenyl_synt"/>
</dbReference>
<keyword evidence="4" id="KW-0479">Metal-binding</keyword>
<organism evidence="7">
    <name type="scientific">Puccinia triticina (isolate 1-1 / race 1 (BBBD))</name>
    <name type="common">Brown leaf rust fungus</name>
    <dbReference type="NCBI Taxonomy" id="630390"/>
    <lineage>
        <taxon>Eukaryota</taxon>
        <taxon>Fungi</taxon>
        <taxon>Dikarya</taxon>
        <taxon>Basidiomycota</taxon>
        <taxon>Pucciniomycotina</taxon>
        <taxon>Pucciniomycetes</taxon>
        <taxon>Pucciniales</taxon>
        <taxon>Pucciniaceae</taxon>
        <taxon>Puccinia</taxon>
    </lineage>
</organism>
<dbReference type="GO" id="GO:0006744">
    <property type="term" value="P:ubiquinone biosynthetic process"/>
    <property type="evidence" value="ECO:0007669"/>
    <property type="project" value="TreeGrafter"/>
</dbReference>
<dbReference type="Pfam" id="PF00348">
    <property type="entry name" value="polyprenyl_synt"/>
    <property type="match status" value="1"/>
</dbReference>
<dbReference type="VEuPathDB" id="FungiDB:PTTG_25097"/>
<evidence type="ECO:0000256" key="6">
    <source>
        <dbReference type="ARBA" id="ARBA00023229"/>
    </source>
</evidence>
<evidence type="ECO:0000256" key="3">
    <source>
        <dbReference type="ARBA" id="ARBA00022679"/>
    </source>
</evidence>
<dbReference type="AlphaFoldDB" id="A0A180H638"/>
<keyword evidence="9" id="KW-1185">Reference proteome</keyword>
<proteinExistence type="inferred from homology"/>
<name>A0A180H638_PUCT1</name>
<keyword evidence="6" id="KW-0414">Isoprene biosynthesis</keyword>
<gene>
    <name evidence="7" type="ORF">PTTG_25097</name>
</gene>
<evidence type="ECO:0000313" key="7">
    <source>
        <dbReference type="EMBL" id="OAV99903.1"/>
    </source>
</evidence>
<keyword evidence="5" id="KW-0460">Magnesium</keyword>
<dbReference type="Gene3D" id="1.10.600.10">
    <property type="entry name" value="Farnesyl Diphosphate Synthase"/>
    <property type="match status" value="1"/>
</dbReference>
<dbReference type="GO" id="GO:1990234">
    <property type="term" value="C:transferase complex"/>
    <property type="evidence" value="ECO:0007669"/>
    <property type="project" value="TreeGrafter"/>
</dbReference>